<dbReference type="RefSeq" id="WP_197187599.1">
    <property type="nucleotide sequence ID" value="NZ_CP134052.1"/>
</dbReference>
<protein>
    <submittedName>
        <fullName evidence="2">AbrB/MazE/SpoVT family DNA-binding domain-containing protein</fullName>
    </submittedName>
</protein>
<evidence type="ECO:0000259" key="1">
    <source>
        <dbReference type="SMART" id="SM00966"/>
    </source>
</evidence>
<dbReference type="InterPro" id="IPR007159">
    <property type="entry name" value="SpoVT-AbrB_dom"/>
</dbReference>
<dbReference type="Gene3D" id="2.10.260.10">
    <property type="match status" value="1"/>
</dbReference>
<dbReference type="InterPro" id="IPR037914">
    <property type="entry name" value="SpoVT-AbrB_sf"/>
</dbReference>
<geneLocation type="plasmid" evidence="2 3">
    <name>pBbsI</name>
</geneLocation>
<keyword evidence="3" id="KW-1185">Reference proteome</keyword>
<gene>
    <name evidence="2" type="ORF">RGB73_30130</name>
</gene>
<keyword evidence="2" id="KW-0614">Plasmid</keyword>
<reference evidence="2 3" key="1">
    <citation type="submission" date="2023-09" db="EMBL/GenBank/DDBJ databases">
        <title>Complete Genome and Methylome dissection of Bacillus brevis NEB573 original source of BbsI restriction endonuclease.</title>
        <authorList>
            <person name="Fomenkov A."/>
            <person name="Roberts R.D."/>
        </authorList>
    </citation>
    <scope>NUCLEOTIDE SEQUENCE [LARGE SCALE GENOMIC DNA]</scope>
    <source>
        <strain evidence="2 3">NEB573</strain>
        <plasmid evidence="2 3">pBbsI</plasmid>
    </source>
</reference>
<name>A0ABY9TCT4_BREBE</name>
<dbReference type="Proteomes" id="UP001256827">
    <property type="component" value="Plasmid pBbsI"/>
</dbReference>
<keyword evidence="2" id="KW-0238">DNA-binding</keyword>
<organism evidence="2 3">
    <name type="scientific">Brevibacillus brevis</name>
    <name type="common">Bacillus brevis</name>
    <dbReference type="NCBI Taxonomy" id="1393"/>
    <lineage>
        <taxon>Bacteria</taxon>
        <taxon>Bacillati</taxon>
        <taxon>Bacillota</taxon>
        <taxon>Bacilli</taxon>
        <taxon>Bacillales</taxon>
        <taxon>Paenibacillaceae</taxon>
        <taxon>Brevibacillus</taxon>
    </lineage>
</organism>
<dbReference type="SUPFAM" id="SSF89447">
    <property type="entry name" value="AbrB/MazE/MraZ-like"/>
    <property type="match status" value="1"/>
</dbReference>
<dbReference type="SMART" id="SM00966">
    <property type="entry name" value="SpoVT_AbrB"/>
    <property type="match status" value="1"/>
</dbReference>
<dbReference type="NCBIfam" id="TIGR01439">
    <property type="entry name" value="lp_hng_hel_AbrB"/>
    <property type="match status" value="1"/>
</dbReference>
<dbReference type="EMBL" id="CP134052">
    <property type="protein sequence ID" value="WNC17915.1"/>
    <property type="molecule type" value="Genomic_DNA"/>
</dbReference>
<proteinExistence type="predicted"/>
<dbReference type="Pfam" id="PF04014">
    <property type="entry name" value="MazE_antitoxin"/>
    <property type="match status" value="1"/>
</dbReference>
<evidence type="ECO:0000313" key="3">
    <source>
        <dbReference type="Proteomes" id="UP001256827"/>
    </source>
</evidence>
<dbReference type="GO" id="GO:0003677">
    <property type="term" value="F:DNA binding"/>
    <property type="evidence" value="ECO:0007669"/>
    <property type="project" value="UniProtKB-KW"/>
</dbReference>
<feature type="domain" description="SpoVT-AbrB" evidence="1">
    <location>
        <begin position="8"/>
        <end position="54"/>
    </location>
</feature>
<evidence type="ECO:0000313" key="2">
    <source>
        <dbReference type="EMBL" id="WNC17915.1"/>
    </source>
</evidence>
<sequence length="76" mass="8385">MIQKPLYSPVSSKGQTVIPAALRKKLNIQKGSVLHFELLSNNTFVVRVIREGESLSNISPVHKTSKIPAIGLKKTF</sequence>
<accession>A0ABY9TCT4</accession>